<keyword evidence="2" id="KW-1185">Reference proteome</keyword>
<sequence length="153" mass="18291">MKKNNRIYIEFGIPEHGWLFMNFQWQDFSLEIDLSNVPTDPIEQLCDTLLQLSSGITNPSKVIWHLGPHCYYFEIKKLEKSYNIIISESDEFESKPVKLVKEFEGNYDQIILPLYRAIKKFNSYSYKKPHWDEMDSKRILKLTEQIKKEHNTI</sequence>
<protein>
    <recommendedName>
        <fullName evidence="3">DUF695 domain-containing protein</fullName>
    </recommendedName>
</protein>
<dbReference type="Proteomes" id="UP001597459">
    <property type="component" value="Unassembled WGS sequence"/>
</dbReference>
<comment type="caution">
    <text evidence="1">The sequence shown here is derived from an EMBL/GenBank/DDBJ whole genome shotgun (WGS) entry which is preliminary data.</text>
</comment>
<accession>A0ABW5NHB3</accession>
<dbReference type="RefSeq" id="WP_378253911.1">
    <property type="nucleotide sequence ID" value="NZ_JBHSJV010000001.1"/>
</dbReference>
<evidence type="ECO:0000313" key="2">
    <source>
        <dbReference type="Proteomes" id="UP001597459"/>
    </source>
</evidence>
<gene>
    <name evidence="1" type="ORF">ACFSTE_22465</name>
</gene>
<name>A0ABW5NHB3_9FLAO</name>
<reference evidence="2" key="1">
    <citation type="journal article" date="2019" name="Int. J. Syst. Evol. Microbiol.">
        <title>The Global Catalogue of Microorganisms (GCM) 10K type strain sequencing project: providing services to taxonomists for standard genome sequencing and annotation.</title>
        <authorList>
            <consortium name="The Broad Institute Genomics Platform"/>
            <consortium name="The Broad Institute Genome Sequencing Center for Infectious Disease"/>
            <person name="Wu L."/>
            <person name="Ma J."/>
        </authorList>
    </citation>
    <scope>NUCLEOTIDE SEQUENCE [LARGE SCALE GENOMIC DNA]</scope>
    <source>
        <strain evidence="2">KCTC 42423</strain>
    </source>
</reference>
<proteinExistence type="predicted"/>
<organism evidence="1 2">
    <name type="scientific">Aquimarina hainanensis</name>
    <dbReference type="NCBI Taxonomy" id="1578017"/>
    <lineage>
        <taxon>Bacteria</taxon>
        <taxon>Pseudomonadati</taxon>
        <taxon>Bacteroidota</taxon>
        <taxon>Flavobacteriia</taxon>
        <taxon>Flavobacteriales</taxon>
        <taxon>Flavobacteriaceae</taxon>
        <taxon>Aquimarina</taxon>
    </lineage>
</organism>
<evidence type="ECO:0008006" key="3">
    <source>
        <dbReference type="Google" id="ProtNLM"/>
    </source>
</evidence>
<dbReference type="EMBL" id="JBHULX010000048">
    <property type="protein sequence ID" value="MFD2593619.1"/>
    <property type="molecule type" value="Genomic_DNA"/>
</dbReference>
<evidence type="ECO:0000313" key="1">
    <source>
        <dbReference type="EMBL" id="MFD2593619.1"/>
    </source>
</evidence>